<sequence length="575" mass="63012">MTAALAAPAWFRHSTDLRLQAIARAARPDFDAWLSHVRSAAACTRPVRLAGTIATVEAATGRLLAERATADMPDGVIYKPCGNRRESVCPSCSKLYQRDAYQVVRAGLVGGKGVPKQVAHHPAVFPTFTAPSFGEVHTRIVKRHTCARRKDCDCRPEPCHARRDLTVCQHGVRLVCFARHELDDARLGTPLCLDCYDHDAHVVWNLMVGELWRRTTIAINRYLTGLCRRRGFPFHAVPYVTVDGDVRYRKVPPFRLSFGKAAEMQRRAVVHLHAIARLDGRDPDDDTAIPPPPSGLDAADIKAAIDHAAATIAFTTDTGNPVGWRIAWGDQVHTKLITVAADGEVTDAQVAAYLAKYATKSTEITGHSSARLCDETITLYADAHGSHTERLIEACWRLGDTGHNPTTDPADLLRLRTPSTGGVLGPTRTCPACGTRTRCRTCPACSARTAEEARTAAAQQMAETTAKPRPADPRPRLRRWAHMLGFGGHFLTKSRHYSITFALLRDQRIVFRRLQNSGPEQTEPGGEPTTLIVNFLQFVGAGWHTTADAMLANTSAAMAREHAETARHHLTTLAA</sequence>
<proteinExistence type="predicted"/>
<name>A0A931CD61_9ACTN</name>
<protein>
    <submittedName>
        <fullName evidence="1">Plasmid replication initiator protein</fullName>
    </submittedName>
</protein>
<organism evidence="1 2">
    <name type="scientific">Actinoplanes aureus</name>
    <dbReference type="NCBI Taxonomy" id="2792083"/>
    <lineage>
        <taxon>Bacteria</taxon>
        <taxon>Bacillati</taxon>
        <taxon>Actinomycetota</taxon>
        <taxon>Actinomycetes</taxon>
        <taxon>Micromonosporales</taxon>
        <taxon>Micromonosporaceae</taxon>
        <taxon>Actinoplanes</taxon>
    </lineage>
</organism>
<dbReference type="InterPro" id="IPR046828">
    <property type="entry name" value="RepSA"/>
</dbReference>
<evidence type="ECO:0000313" key="1">
    <source>
        <dbReference type="EMBL" id="MBG0567924.1"/>
    </source>
</evidence>
<keyword evidence="2" id="KW-1185">Reference proteome</keyword>
<dbReference type="Pfam" id="PF20199">
    <property type="entry name" value="RepSA"/>
    <property type="match status" value="2"/>
</dbReference>
<dbReference type="EMBL" id="JADQTO010000032">
    <property type="protein sequence ID" value="MBG0567924.1"/>
    <property type="molecule type" value="Genomic_DNA"/>
</dbReference>
<accession>A0A931CD61</accession>
<evidence type="ECO:0000313" key="2">
    <source>
        <dbReference type="Proteomes" id="UP000598146"/>
    </source>
</evidence>
<dbReference type="Proteomes" id="UP000598146">
    <property type="component" value="Unassembled WGS sequence"/>
</dbReference>
<gene>
    <name evidence="1" type="ORF">I4J89_41445</name>
</gene>
<dbReference type="AlphaFoldDB" id="A0A931CD61"/>
<comment type="caution">
    <text evidence="1">The sequence shown here is derived from an EMBL/GenBank/DDBJ whole genome shotgun (WGS) entry which is preliminary data.</text>
</comment>
<reference evidence="1" key="1">
    <citation type="submission" date="2020-11" db="EMBL/GenBank/DDBJ databases">
        <title>Isolation and identification of active actinomycetes.</title>
        <authorList>
            <person name="Sun X."/>
        </authorList>
    </citation>
    <scope>NUCLEOTIDE SEQUENCE</scope>
    <source>
        <strain evidence="1">NEAU-A11</strain>
    </source>
</reference>
<dbReference type="RefSeq" id="WP_196419697.1">
    <property type="nucleotide sequence ID" value="NZ_JADQTO010000032.1"/>
</dbReference>